<evidence type="ECO:0000256" key="3">
    <source>
        <dbReference type="ARBA" id="ARBA00023235"/>
    </source>
</evidence>
<dbReference type="InterPro" id="IPR036986">
    <property type="entry name" value="S4_RNA-bd_sf"/>
</dbReference>
<evidence type="ECO:0000313" key="7">
    <source>
        <dbReference type="EMBL" id="EFZ34479.1"/>
    </source>
</evidence>
<dbReference type="InterPro" id="IPR018496">
    <property type="entry name" value="PsdUridine_synth_RsuA/RluB_CS"/>
</dbReference>
<dbReference type="SUPFAM" id="SSF55174">
    <property type="entry name" value="Alpha-L RNA-binding motif"/>
    <property type="match status" value="1"/>
</dbReference>
<comment type="similarity">
    <text evidence="1 5">Belongs to the pseudouridine synthase RsuA family.</text>
</comment>
<dbReference type="Pfam" id="PF01479">
    <property type="entry name" value="S4"/>
    <property type="match status" value="1"/>
</dbReference>
<dbReference type="GO" id="GO:0000455">
    <property type="term" value="P:enzyme-directed rRNA pseudouridine synthesis"/>
    <property type="evidence" value="ECO:0007669"/>
    <property type="project" value="UniProtKB-ARBA"/>
</dbReference>
<dbReference type="InterPro" id="IPR006145">
    <property type="entry name" value="PsdUridine_synth_RsuA/RluA"/>
</dbReference>
<keyword evidence="2 4" id="KW-0694">RNA-binding</keyword>
<dbReference type="NCBIfam" id="TIGR00093">
    <property type="entry name" value="pseudouridine synthase"/>
    <property type="match status" value="1"/>
</dbReference>
<dbReference type="AlphaFoldDB" id="E7FR92"/>
<dbReference type="InterPro" id="IPR020103">
    <property type="entry name" value="PsdUridine_synth_cat_dom_sf"/>
</dbReference>
<comment type="caution">
    <text evidence="7">The sequence shown here is derived from an EMBL/GenBank/DDBJ whole genome shotgun (WGS) entry which is preliminary data.</text>
</comment>
<dbReference type="InterPro" id="IPR002942">
    <property type="entry name" value="S4_RNA-bd"/>
</dbReference>
<dbReference type="GO" id="GO:0003723">
    <property type="term" value="F:RNA binding"/>
    <property type="evidence" value="ECO:0007669"/>
    <property type="project" value="UniProtKB-KW"/>
</dbReference>
<dbReference type="SMART" id="SM00363">
    <property type="entry name" value="S4"/>
    <property type="match status" value="1"/>
</dbReference>
<dbReference type="PROSITE" id="PS01149">
    <property type="entry name" value="PSI_RSU"/>
    <property type="match status" value="1"/>
</dbReference>
<accession>E7FR92</accession>
<proteinExistence type="inferred from homology"/>
<evidence type="ECO:0000256" key="1">
    <source>
        <dbReference type="ARBA" id="ARBA00008348"/>
    </source>
</evidence>
<dbReference type="Gene3D" id="3.10.290.10">
    <property type="entry name" value="RNA-binding S4 domain"/>
    <property type="match status" value="1"/>
</dbReference>
<dbReference type="InterPro" id="IPR042092">
    <property type="entry name" value="PsdUridine_s_RsuA/RluB/E/F_cat"/>
</dbReference>
<dbReference type="FunFam" id="3.30.70.1560:FF:000001">
    <property type="entry name" value="Pseudouridine synthase"/>
    <property type="match status" value="1"/>
</dbReference>
<dbReference type="InterPro" id="IPR050343">
    <property type="entry name" value="RsuA_PseudoU_synthase"/>
</dbReference>
<keyword evidence="3 5" id="KW-0413">Isomerase</keyword>
<dbReference type="InterPro" id="IPR020094">
    <property type="entry name" value="TruA/RsuA/RluB/E/F_N"/>
</dbReference>
<dbReference type="EC" id="5.4.99.-" evidence="5"/>
<dbReference type="Gene3D" id="3.30.70.580">
    <property type="entry name" value="Pseudouridine synthase I, catalytic domain, N-terminal subdomain"/>
    <property type="match status" value="1"/>
</dbReference>
<organism evidence="7 8">
    <name type="scientific">Ligilactobacillus ruminis ATCC 25644</name>
    <dbReference type="NCBI Taxonomy" id="525362"/>
    <lineage>
        <taxon>Bacteria</taxon>
        <taxon>Bacillati</taxon>
        <taxon>Bacillota</taxon>
        <taxon>Bacilli</taxon>
        <taxon>Lactobacillales</taxon>
        <taxon>Lactobacillaceae</taxon>
        <taxon>Ligilactobacillus</taxon>
    </lineage>
</organism>
<protein>
    <recommendedName>
        <fullName evidence="5">Pseudouridine synthase</fullName>
        <ecNumber evidence="5">5.4.99.-</ecNumber>
    </recommendedName>
</protein>
<reference evidence="7 8" key="1">
    <citation type="submission" date="2011-01" db="EMBL/GenBank/DDBJ databases">
        <authorList>
            <person name="Muzny D."/>
            <person name="Qin X."/>
            <person name="Buhay C."/>
            <person name="Dugan-Rocha S."/>
            <person name="Ding Y."/>
            <person name="Chen G."/>
            <person name="Hawes A."/>
            <person name="Holder M."/>
            <person name="Jhangiani S."/>
            <person name="Johnson A."/>
            <person name="Khan Z."/>
            <person name="Li Z."/>
            <person name="Liu W."/>
            <person name="Liu X."/>
            <person name="Perez L."/>
            <person name="Shen H."/>
            <person name="Wang Q."/>
            <person name="Watt J."/>
            <person name="Xi L."/>
            <person name="Xin Y."/>
            <person name="Zhou J."/>
            <person name="Deng J."/>
            <person name="Jiang H."/>
            <person name="Liu Y."/>
            <person name="Qu J."/>
            <person name="Song X.-Z."/>
            <person name="Zhang L."/>
            <person name="Villasana D."/>
            <person name="Johnson A."/>
            <person name="Liu J."/>
            <person name="Liyanage D."/>
            <person name="Lorensuhewa L."/>
            <person name="Robinson T."/>
            <person name="Song A."/>
            <person name="Song B.-B."/>
            <person name="Dinh H."/>
            <person name="Thornton R."/>
            <person name="Coyle M."/>
            <person name="Francisco L."/>
            <person name="Jackson L."/>
            <person name="Javaid M."/>
            <person name="Korchina V."/>
            <person name="Kovar C."/>
            <person name="Mata R."/>
            <person name="Mathew T."/>
            <person name="Ngo R."/>
            <person name="Nguyen L."/>
            <person name="Nguyen N."/>
            <person name="Okwuonu G."/>
            <person name="Ongeri F."/>
            <person name="Pham C."/>
            <person name="Simmons D."/>
            <person name="Wilczek-Boney K."/>
            <person name="Hale W."/>
            <person name="Jakkamsetti A."/>
            <person name="Pham P."/>
            <person name="Ruth R."/>
            <person name="San Lucas F."/>
            <person name="Warren J."/>
            <person name="Zhang J."/>
            <person name="Zhao Z."/>
            <person name="Zhou C."/>
            <person name="Zhu D."/>
            <person name="Lee S."/>
            <person name="Bess C."/>
            <person name="Blankenburg K."/>
            <person name="Forbes L."/>
            <person name="Fu Q."/>
            <person name="Gubbala S."/>
            <person name="Hirani K."/>
            <person name="Jayaseelan J.C."/>
            <person name="Lara F."/>
            <person name="Munidasa M."/>
            <person name="Palculict T."/>
            <person name="Patil S."/>
            <person name="Pu L.-L."/>
            <person name="Saada N."/>
            <person name="Tang L."/>
            <person name="Weissenberger G."/>
            <person name="Zhu Y."/>
            <person name="Hemphill L."/>
            <person name="Shang Y."/>
            <person name="Youmans B."/>
            <person name="Ayvaz T."/>
            <person name="Ross M."/>
            <person name="Santibanez J."/>
            <person name="Aqrawi P."/>
            <person name="Gross S."/>
            <person name="Joshi V."/>
            <person name="Fowler G."/>
            <person name="Nazareth L."/>
            <person name="Reid J."/>
            <person name="Worley K."/>
            <person name="Petrosino J."/>
            <person name="Highlander S."/>
            <person name="Gibbs R."/>
        </authorList>
    </citation>
    <scope>NUCLEOTIDE SEQUENCE [LARGE SCALE GENOMIC DNA]</scope>
    <source>
        <strain evidence="7 8">ATCC 25644</strain>
    </source>
</reference>
<evidence type="ECO:0000256" key="5">
    <source>
        <dbReference type="RuleBase" id="RU003887"/>
    </source>
</evidence>
<gene>
    <name evidence="7" type="primary">rluB</name>
    <name evidence="7" type="ORF">HMPREF0542_11419</name>
</gene>
<dbReference type="HOGENOM" id="CLU_024979_1_2_9"/>
<evidence type="ECO:0000256" key="4">
    <source>
        <dbReference type="PROSITE-ProRule" id="PRU00182"/>
    </source>
</evidence>
<evidence type="ECO:0000259" key="6">
    <source>
        <dbReference type="SMART" id="SM00363"/>
    </source>
</evidence>
<dbReference type="FunFam" id="3.30.70.580:FF:000005">
    <property type="entry name" value="Pseudouridine synthase"/>
    <property type="match status" value="1"/>
</dbReference>
<dbReference type="GO" id="GO:0120159">
    <property type="term" value="F:rRNA pseudouridine synthase activity"/>
    <property type="evidence" value="ECO:0007669"/>
    <property type="project" value="UniProtKB-ARBA"/>
</dbReference>
<name>E7FR92_9LACO</name>
<dbReference type="Pfam" id="PF00849">
    <property type="entry name" value="PseudoU_synth_2"/>
    <property type="match status" value="1"/>
</dbReference>
<dbReference type="Proteomes" id="UP000004099">
    <property type="component" value="Unassembled WGS sequence"/>
</dbReference>
<dbReference type="GO" id="GO:0005829">
    <property type="term" value="C:cytosol"/>
    <property type="evidence" value="ECO:0007669"/>
    <property type="project" value="UniProtKB-ARBA"/>
</dbReference>
<evidence type="ECO:0000256" key="2">
    <source>
        <dbReference type="ARBA" id="ARBA00022884"/>
    </source>
</evidence>
<dbReference type="InterPro" id="IPR000748">
    <property type="entry name" value="PsdUridine_synth_RsuA/RluB/E/F"/>
</dbReference>
<dbReference type="EMBL" id="ACGS02000041">
    <property type="protein sequence ID" value="EFZ34479.1"/>
    <property type="molecule type" value="Genomic_DNA"/>
</dbReference>
<evidence type="ECO:0000313" key="8">
    <source>
        <dbReference type="Proteomes" id="UP000004099"/>
    </source>
</evidence>
<feature type="domain" description="RNA-binding S4" evidence="6">
    <location>
        <begin position="17"/>
        <end position="80"/>
    </location>
</feature>
<dbReference type="PANTHER" id="PTHR47683">
    <property type="entry name" value="PSEUDOURIDINE SYNTHASE FAMILY PROTEIN-RELATED"/>
    <property type="match status" value="1"/>
</dbReference>
<sequence length="261" mass="29739">MKNCTRKNNKEDHMAEVRLQKAMADAGVASRRASEKLILEGRVKVNGVVVKELGTKVKGDDAIEVNGTLIERERNKVYYLFYKPRGVISAVKDDKGRRVVTDYFEGEKNRIYPIGRLDYDTSGILLLTNDGELANLLMHPRYKVDKTYVAKVEGLVQSDDLKRLRKGVKMKDGHYSARAKAKVISSDRAKNHSIVSLTIHEGRNHQVKNMFEAIGHPVMKLKRETYDFLTLKGLVSGQYRELSNEEVKTLYENARKNSKLK</sequence>
<dbReference type="CDD" id="cd02870">
    <property type="entry name" value="PseudoU_synth_RsuA_like"/>
    <property type="match status" value="1"/>
</dbReference>
<dbReference type="SUPFAM" id="SSF55120">
    <property type="entry name" value="Pseudouridine synthase"/>
    <property type="match status" value="1"/>
</dbReference>
<dbReference type="PROSITE" id="PS50889">
    <property type="entry name" value="S4"/>
    <property type="match status" value="1"/>
</dbReference>
<dbReference type="Gene3D" id="3.30.70.1560">
    <property type="entry name" value="Alpha-L RNA-binding motif"/>
    <property type="match status" value="1"/>
</dbReference>
<dbReference type="CDD" id="cd00165">
    <property type="entry name" value="S4"/>
    <property type="match status" value="1"/>
</dbReference>
<dbReference type="PANTHER" id="PTHR47683:SF2">
    <property type="entry name" value="RNA-BINDING S4 DOMAIN-CONTAINING PROTEIN"/>
    <property type="match status" value="1"/>
</dbReference>
<dbReference type="FunFam" id="3.10.290.10:FF:000003">
    <property type="entry name" value="Pseudouridine synthase"/>
    <property type="match status" value="1"/>
</dbReference>